<sequence length="136" mass="15159">MSGEITVLLLARGDDRDKSPTIYTWKPGGPLLQKRVMESFHVSLNIGSPGCHPPPEALVLLDGDFPGRKLRALDLFEGSVIYEVDAPKGSEYSAWFFIDSSAAKTDRSRIDFGLLWGTAKVQNTSWQLLCWSPKYQ</sequence>
<gene>
    <name evidence="1" type="ORF">Pmar_PMAR001243</name>
</gene>
<dbReference type="GeneID" id="9057797"/>
<name>C5KT95_PERM5</name>
<evidence type="ECO:0000313" key="2">
    <source>
        <dbReference type="Proteomes" id="UP000007800"/>
    </source>
</evidence>
<keyword evidence="2" id="KW-1185">Reference proteome</keyword>
<dbReference type="RefSeq" id="XP_002780650.1">
    <property type="nucleotide sequence ID" value="XM_002780604.1"/>
</dbReference>
<reference evidence="1 2" key="1">
    <citation type="submission" date="2008-07" db="EMBL/GenBank/DDBJ databases">
        <authorList>
            <person name="El-Sayed N."/>
            <person name="Caler E."/>
            <person name="Inman J."/>
            <person name="Amedeo P."/>
            <person name="Hass B."/>
            <person name="Wortman J."/>
        </authorList>
    </citation>
    <scope>NUCLEOTIDE SEQUENCE [LARGE SCALE GENOMIC DNA]</scope>
    <source>
        <strain evidence="2">ATCC 50983 / TXsc</strain>
    </source>
</reference>
<dbReference type="AlphaFoldDB" id="C5KT95"/>
<protein>
    <submittedName>
        <fullName evidence="1">Uncharacterized protein</fullName>
    </submittedName>
</protein>
<organism evidence="2">
    <name type="scientific">Perkinsus marinus (strain ATCC 50983 / TXsc)</name>
    <dbReference type="NCBI Taxonomy" id="423536"/>
    <lineage>
        <taxon>Eukaryota</taxon>
        <taxon>Sar</taxon>
        <taxon>Alveolata</taxon>
        <taxon>Perkinsozoa</taxon>
        <taxon>Perkinsea</taxon>
        <taxon>Perkinsida</taxon>
        <taxon>Perkinsidae</taxon>
        <taxon>Perkinsus</taxon>
    </lineage>
</organism>
<dbReference type="EMBL" id="GG676168">
    <property type="protein sequence ID" value="EER12445.1"/>
    <property type="molecule type" value="Genomic_DNA"/>
</dbReference>
<dbReference type="Proteomes" id="UP000007800">
    <property type="component" value="Unassembled WGS sequence"/>
</dbReference>
<dbReference type="InParanoid" id="C5KT95"/>
<evidence type="ECO:0000313" key="1">
    <source>
        <dbReference type="EMBL" id="EER12445.1"/>
    </source>
</evidence>
<accession>C5KT95</accession>
<dbReference type="OrthoDB" id="419456at2759"/>
<proteinExistence type="predicted"/>